<dbReference type="InterPro" id="IPR001714">
    <property type="entry name" value="Pept_M24_MAP"/>
</dbReference>
<dbReference type="AlphaFoldDB" id="A0A3B1DRS5"/>
<proteinExistence type="predicted"/>
<keyword evidence="3" id="KW-0378">Hydrolase</keyword>
<keyword evidence="3" id="KW-0031">Aminopeptidase</keyword>
<organism evidence="3">
    <name type="scientific">hydrothermal vent metagenome</name>
    <dbReference type="NCBI Taxonomy" id="652676"/>
    <lineage>
        <taxon>unclassified sequences</taxon>
        <taxon>metagenomes</taxon>
        <taxon>ecological metagenomes</taxon>
    </lineage>
</organism>
<reference evidence="3" key="1">
    <citation type="submission" date="2018-06" db="EMBL/GenBank/DDBJ databases">
        <authorList>
            <person name="Zhirakovskaya E."/>
        </authorList>
    </citation>
    <scope>NUCLEOTIDE SEQUENCE</scope>
</reference>
<dbReference type="InterPro" id="IPR000587">
    <property type="entry name" value="Creatinase_N"/>
</dbReference>
<protein>
    <submittedName>
        <fullName evidence="3">Aminopeptidase YpdF (MP-, MA-, MS-, AP-, NP-specific)</fullName>
    </submittedName>
</protein>
<feature type="domain" description="Creatinase N-terminal" evidence="2">
    <location>
        <begin position="6"/>
        <end position="130"/>
    </location>
</feature>
<dbReference type="Gene3D" id="3.90.230.10">
    <property type="entry name" value="Creatinase/methionine aminopeptidase superfamily"/>
    <property type="match status" value="1"/>
</dbReference>
<dbReference type="PRINTS" id="PR00599">
    <property type="entry name" value="MAPEPTIDASE"/>
</dbReference>
<dbReference type="SUPFAM" id="SSF55920">
    <property type="entry name" value="Creatinase/aminopeptidase"/>
    <property type="match status" value="1"/>
</dbReference>
<gene>
    <name evidence="3" type="ORF">MNBD_UNCLBAC01-1487</name>
</gene>
<feature type="domain" description="Peptidase M24" evidence="1">
    <location>
        <begin position="139"/>
        <end position="340"/>
    </location>
</feature>
<name>A0A3B1DRS5_9ZZZZ</name>
<dbReference type="InterPro" id="IPR036005">
    <property type="entry name" value="Creatinase/aminopeptidase-like"/>
</dbReference>
<dbReference type="Pfam" id="PF01321">
    <property type="entry name" value="Creatinase_N"/>
    <property type="match status" value="1"/>
</dbReference>
<dbReference type="Gene3D" id="3.40.350.10">
    <property type="entry name" value="Creatinase/prolidase N-terminal domain"/>
    <property type="match status" value="1"/>
</dbReference>
<evidence type="ECO:0000313" key="3">
    <source>
        <dbReference type="EMBL" id="VAX37770.1"/>
    </source>
</evidence>
<dbReference type="PANTHER" id="PTHR46112:SF3">
    <property type="entry name" value="AMINOPEPTIDASE YPDF"/>
    <property type="match status" value="1"/>
</dbReference>
<evidence type="ECO:0000259" key="2">
    <source>
        <dbReference type="Pfam" id="PF01321"/>
    </source>
</evidence>
<evidence type="ECO:0000259" key="1">
    <source>
        <dbReference type="Pfam" id="PF00557"/>
    </source>
</evidence>
<dbReference type="PANTHER" id="PTHR46112">
    <property type="entry name" value="AMINOPEPTIDASE"/>
    <property type="match status" value="1"/>
</dbReference>
<accession>A0A3B1DRS5</accession>
<dbReference type="CDD" id="cd01092">
    <property type="entry name" value="APP-like"/>
    <property type="match status" value="1"/>
</dbReference>
<dbReference type="SUPFAM" id="SSF53092">
    <property type="entry name" value="Creatinase/prolidase N-terminal domain"/>
    <property type="match status" value="1"/>
</dbReference>
<dbReference type="InterPro" id="IPR000994">
    <property type="entry name" value="Pept_M24"/>
</dbReference>
<dbReference type="EMBL" id="UOGJ01000137">
    <property type="protein sequence ID" value="VAX37770.1"/>
    <property type="molecule type" value="Genomic_DNA"/>
</dbReference>
<keyword evidence="3" id="KW-0645">Protease</keyword>
<dbReference type="InterPro" id="IPR050659">
    <property type="entry name" value="Peptidase_M24B"/>
</dbReference>
<sequence length="351" mass="39615">MNTKFKQLIDTFDQKKIDALLITKDVNIRYLTGFAACESWLLVCRKKVFYITDFRYVLEARQGLAGIASVKQYKKSIYAGLFDLVEKGGVKRLGFDENCFTVAQYKVLKKMCSSGVKLCAANNCVEVFRETKDIQEVKHIREALKIHGQAYNMLKKVVRPGLSERDILLKLENFVKAKGAGFSFDTIIASGPNSCYPHAHVTDRKLRRDEPVLIDMGIDLNGYKSDLTRMFFLGRMPQLVRQVNDHVDQSQRRAIAKIKAGVPVADVDRAARSYLAKHRLAKYFGHALGHGVGLDIHEDPRLSQKSPAFLKSGMVITVEPAVYIPEQFGIRIEDMVLVTENGCEILSDNIH</sequence>
<dbReference type="Pfam" id="PF00557">
    <property type="entry name" value="Peptidase_M24"/>
    <property type="match status" value="1"/>
</dbReference>
<dbReference type="GO" id="GO:0004177">
    <property type="term" value="F:aminopeptidase activity"/>
    <property type="evidence" value="ECO:0007669"/>
    <property type="project" value="UniProtKB-KW"/>
</dbReference>
<dbReference type="InterPro" id="IPR029149">
    <property type="entry name" value="Creatin/AminoP/Spt16_N"/>
</dbReference>